<protein>
    <submittedName>
        <fullName evidence="2">Uncharacterized protein</fullName>
    </submittedName>
</protein>
<reference evidence="2" key="1">
    <citation type="submission" date="2021-01" db="EMBL/GenBank/DDBJ databases">
        <authorList>
            <consortium name="Genoscope - CEA"/>
            <person name="William W."/>
        </authorList>
    </citation>
    <scope>NUCLEOTIDE SEQUENCE</scope>
</reference>
<proteinExistence type="predicted"/>
<name>A0A8S1XKM5_PAROT</name>
<dbReference type="AlphaFoldDB" id="A0A8S1XKM5"/>
<feature type="region of interest" description="Disordered" evidence="1">
    <location>
        <begin position="299"/>
        <end position="337"/>
    </location>
</feature>
<dbReference type="Proteomes" id="UP000683925">
    <property type="component" value="Unassembled WGS sequence"/>
</dbReference>
<dbReference type="EMBL" id="CAJJDP010000125">
    <property type="protein sequence ID" value="CAD8201671.1"/>
    <property type="molecule type" value="Genomic_DNA"/>
</dbReference>
<organism evidence="2 3">
    <name type="scientific">Paramecium octaurelia</name>
    <dbReference type="NCBI Taxonomy" id="43137"/>
    <lineage>
        <taxon>Eukaryota</taxon>
        <taxon>Sar</taxon>
        <taxon>Alveolata</taxon>
        <taxon>Ciliophora</taxon>
        <taxon>Intramacronucleata</taxon>
        <taxon>Oligohymenophorea</taxon>
        <taxon>Peniculida</taxon>
        <taxon>Parameciidae</taxon>
        <taxon>Paramecium</taxon>
    </lineage>
</organism>
<dbReference type="OMA" id="MECISFT"/>
<dbReference type="OrthoDB" id="309904at2759"/>
<sequence length="387" mass="44473">MHCQIGAISLSSISMSLSNLMKKRSFNYLNIRLYSQGCDRSLYFIIFQLNGKQDKLNIVDLCGEERQESKSLMKSKLCLSKVIGKAFVQILQGDILSESASAILNLAHDPYSAQFIKIQVSSINTRPQLIAGIPTITPFHQNGIPFVIHLRIQNNFHLQDQEDQIQAFVDAFELASSKNMECISFTEPPKDIAQNQKKDIYAKLILSAFQFFVFNSTDPKVTLLKIINPDQNTTNIYMKELLQIAVISTKQSYDVEQNNNTKEEYYKKQNDQLHIQPTLKNKEQQDNIEKIENTEQTCVKEQKQQQEELPQSQDQQDKQQGLATENNTQQIQQQDTQVQNDKFVVEPPQQVNNIEFDYTKFINDYSKLLVSEILQKSIENIQSSVDC</sequence>
<feature type="compositionally biased region" description="Low complexity" evidence="1">
    <location>
        <begin position="307"/>
        <end position="337"/>
    </location>
</feature>
<comment type="caution">
    <text evidence="2">The sequence shown here is derived from an EMBL/GenBank/DDBJ whole genome shotgun (WGS) entry which is preliminary data.</text>
</comment>
<evidence type="ECO:0000313" key="3">
    <source>
        <dbReference type="Proteomes" id="UP000683925"/>
    </source>
</evidence>
<keyword evidence="3" id="KW-1185">Reference proteome</keyword>
<accession>A0A8S1XKM5</accession>
<evidence type="ECO:0000313" key="2">
    <source>
        <dbReference type="EMBL" id="CAD8201671.1"/>
    </source>
</evidence>
<gene>
    <name evidence="2" type="ORF">POCTA_138.1.T1250076</name>
</gene>
<evidence type="ECO:0000256" key="1">
    <source>
        <dbReference type="SAM" id="MobiDB-lite"/>
    </source>
</evidence>